<proteinExistence type="predicted"/>
<organism evidence="1 2">
    <name type="scientific">Pseudomonas proteolytica</name>
    <dbReference type="NCBI Taxonomy" id="219574"/>
    <lineage>
        <taxon>Bacteria</taxon>
        <taxon>Pseudomonadati</taxon>
        <taxon>Pseudomonadota</taxon>
        <taxon>Gammaproteobacteria</taxon>
        <taxon>Pseudomonadales</taxon>
        <taxon>Pseudomonadaceae</taxon>
        <taxon>Pseudomonas</taxon>
    </lineage>
</organism>
<dbReference type="RefSeq" id="WP_236300671.1">
    <property type="nucleotide sequence ID" value="NZ_WKEB01000094.1"/>
</dbReference>
<dbReference type="Proteomes" id="UP000814172">
    <property type="component" value="Unassembled WGS sequence"/>
</dbReference>
<gene>
    <name evidence="1" type="ORF">GIW75_23570</name>
</gene>
<dbReference type="EMBL" id="WKEW01000110">
    <property type="protein sequence ID" value="MCF5059915.1"/>
    <property type="molecule type" value="Genomic_DNA"/>
</dbReference>
<name>A0AAW5ABB9_9PSED</name>
<keyword evidence="2" id="KW-1185">Reference proteome</keyword>
<comment type="caution">
    <text evidence="1">The sequence shown here is derived from an EMBL/GenBank/DDBJ whole genome shotgun (WGS) entry which is preliminary data.</text>
</comment>
<dbReference type="AlphaFoldDB" id="A0AAW5ABB9"/>
<reference evidence="1 2" key="1">
    <citation type="submission" date="2019-11" db="EMBL/GenBank/DDBJ databases">
        <title>Epiphytic Pseudomonas syringae from cherry orchards.</title>
        <authorList>
            <person name="Hulin M.T."/>
        </authorList>
    </citation>
    <scope>NUCLEOTIDE SEQUENCE [LARGE SCALE GENOMIC DNA]</scope>
    <source>
        <strain evidence="1 2">PA-6-9F</strain>
    </source>
</reference>
<evidence type="ECO:0000313" key="2">
    <source>
        <dbReference type="Proteomes" id="UP000814172"/>
    </source>
</evidence>
<evidence type="ECO:0000313" key="1">
    <source>
        <dbReference type="EMBL" id="MCF5059915.1"/>
    </source>
</evidence>
<protein>
    <submittedName>
        <fullName evidence="1">Uncharacterized protein</fullName>
    </submittedName>
</protein>
<accession>A0AAW5ABB9</accession>
<sequence>MKFVELSEVVRSTGDINQKFDHVVKVLSTAATANTNAVLFLIDAIKEVPGFDVEKFKKALEDLQNSPPTGTDVIGPLHSQLIGVFKGRLD</sequence>